<evidence type="ECO:0000313" key="3">
    <source>
        <dbReference type="Proteomes" id="UP001201812"/>
    </source>
</evidence>
<sequence length="87" mass="9097">MPSLRITVAFAVLLSIIVQFFMENDAQCNGIHSGATGSCHADFSKRIQNLFKGIFHTKSECAENGGTCMPVGGIVGGPGVSPSYACC</sequence>
<keyword evidence="3" id="KW-1185">Reference proteome</keyword>
<dbReference type="Proteomes" id="UP001201812">
    <property type="component" value="Unassembled WGS sequence"/>
</dbReference>
<keyword evidence="1" id="KW-0732">Signal</keyword>
<reference evidence="2" key="1">
    <citation type="submission" date="2022-01" db="EMBL/GenBank/DDBJ databases">
        <title>Genome Sequence Resource for Two Populations of Ditylenchus destructor, the Migratory Endoparasitic Phytonematode.</title>
        <authorList>
            <person name="Zhang H."/>
            <person name="Lin R."/>
            <person name="Xie B."/>
        </authorList>
    </citation>
    <scope>NUCLEOTIDE SEQUENCE</scope>
    <source>
        <strain evidence="2">BazhouSP</strain>
    </source>
</reference>
<feature type="chain" id="PRO_5042120704" evidence="1">
    <location>
        <begin position="27"/>
        <end position="87"/>
    </location>
</feature>
<gene>
    <name evidence="2" type="ORF">DdX_11203</name>
</gene>
<evidence type="ECO:0000313" key="2">
    <source>
        <dbReference type="EMBL" id="KAI1709807.1"/>
    </source>
</evidence>
<proteinExistence type="predicted"/>
<comment type="caution">
    <text evidence="2">The sequence shown here is derived from an EMBL/GenBank/DDBJ whole genome shotgun (WGS) entry which is preliminary data.</text>
</comment>
<evidence type="ECO:0000256" key="1">
    <source>
        <dbReference type="SAM" id="SignalP"/>
    </source>
</evidence>
<dbReference type="AlphaFoldDB" id="A0AAD4N397"/>
<organism evidence="2 3">
    <name type="scientific">Ditylenchus destructor</name>
    <dbReference type="NCBI Taxonomy" id="166010"/>
    <lineage>
        <taxon>Eukaryota</taxon>
        <taxon>Metazoa</taxon>
        <taxon>Ecdysozoa</taxon>
        <taxon>Nematoda</taxon>
        <taxon>Chromadorea</taxon>
        <taxon>Rhabditida</taxon>
        <taxon>Tylenchina</taxon>
        <taxon>Tylenchomorpha</taxon>
        <taxon>Sphaerularioidea</taxon>
        <taxon>Anguinidae</taxon>
        <taxon>Anguininae</taxon>
        <taxon>Ditylenchus</taxon>
    </lineage>
</organism>
<name>A0AAD4N397_9BILA</name>
<protein>
    <submittedName>
        <fullName evidence="2">Uncharacterized protein</fullName>
    </submittedName>
</protein>
<feature type="signal peptide" evidence="1">
    <location>
        <begin position="1"/>
        <end position="26"/>
    </location>
</feature>
<accession>A0AAD4N397</accession>
<dbReference type="EMBL" id="JAKKPZ010000029">
    <property type="protein sequence ID" value="KAI1709807.1"/>
    <property type="molecule type" value="Genomic_DNA"/>
</dbReference>